<dbReference type="EMBL" id="OU895879">
    <property type="protein sequence ID" value="CAG9809661.1"/>
    <property type="molecule type" value="Genomic_DNA"/>
</dbReference>
<dbReference type="PROSITE" id="PS50106">
    <property type="entry name" value="PDZ"/>
    <property type="match status" value="1"/>
</dbReference>
<dbReference type="SUPFAM" id="SSF50156">
    <property type="entry name" value="PDZ domain-like"/>
    <property type="match status" value="1"/>
</dbReference>
<dbReference type="PROSITE" id="PS50057">
    <property type="entry name" value="FERM_3"/>
    <property type="match status" value="1"/>
</dbReference>
<dbReference type="CDD" id="cd14473">
    <property type="entry name" value="FERM_B-lobe"/>
    <property type="match status" value="1"/>
</dbReference>
<dbReference type="InterPro" id="IPR036034">
    <property type="entry name" value="PDZ_sf"/>
</dbReference>
<evidence type="ECO:0000313" key="5">
    <source>
        <dbReference type="EMBL" id="CAG9809661.1"/>
    </source>
</evidence>
<dbReference type="CDD" id="cd00136">
    <property type="entry name" value="PDZ_canonical"/>
    <property type="match status" value="1"/>
</dbReference>
<dbReference type="InterPro" id="IPR011993">
    <property type="entry name" value="PH-like_dom_sf"/>
</dbReference>
<dbReference type="InterPro" id="IPR019748">
    <property type="entry name" value="FERM_central"/>
</dbReference>
<gene>
    <name evidence="5" type="ORF">CHIRRI_LOCUS12481</name>
</gene>
<dbReference type="Gene3D" id="1.10.510.10">
    <property type="entry name" value="Transferase(Phosphotransferase) domain 1"/>
    <property type="match status" value="1"/>
</dbReference>
<dbReference type="SUPFAM" id="SSF50729">
    <property type="entry name" value="PH domain-like"/>
    <property type="match status" value="1"/>
</dbReference>
<dbReference type="PRINTS" id="PR00935">
    <property type="entry name" value="BAND41"/>
</dbReference>
<feature type="coiled-coil region" evidence="1">
    <location>
        <begin position="1355"/>
        <end position="1382"/>
    </location>
</feature>
<feature type="compositionally biased region" description="Basic and acidic residues" evidence="2">
    <location>
        <begin position="526"/>
        <end position="547"/>
    </location>
</feature>
<dbReference type="PANTHER" id="PTHR13429">
    <property type="entry name" value="FERM DOMAIN (PROTEIN4.1-EZRIN-RADIXIN-MOESIN) FAMILY"/>
    <property type="match status" value="1"/>
</dbReference>
<dbReference type="Gene3D" id="2.30.29.30">
    <property type="entry name" value="Pleckstrin-homology domain (PH domain)/Phosphotyrosine-binding domain (PTB)"/>
    <property type="match status" value="1"/>
</dbReference>
<evidence type="ECO:0000256" key="2">
    <source>
        <dbReference type="SAM" id="MobiDB-lite"/>
    </source>
</evidence>
<dbReference type="GO" id="GO:0030182">
    <property type="term" value="P:neuron differentiation"/>
    <property type="evidence" value="ECO:0007669"/>
    <property type="project" value="UniProtKB-ARBA"/>
</dbReference>
<feature type="region of interest" description="Disordered" evidence="2">
    <location>
        <begin position="284"/>
        <end position="305"/>
    </location>
</feature>
<dbReference type="GO" id="GO:0009887">
    <property type="term" value="P:animal organ morphogenesis"/>
    <property type="evidence" value="ECO:0007669"/>
    <property type="project" value="UniProtKB-ARBA"/>
</dbReference>
<dbReference type="Pfam" id="PF00595">
    <property type="entry name" value="PDZ"/>
    <property type="match status" value="1"/>
</dbReference>
<dbReference type="InterPro" id="IPR047145">
    <property type="entry name" value="FRMD6-like"/>
</dbReference>
<evidence type="ECO:0000256" key="1">
    <source>
        <dbReference type="SAM" id="Coils"/>
    </source>
</evidence>
<organism evidence="5 6">
    <name type="scientific">Chironomus riparius</name>
    <dbReference type="NCBI Taxonomy" id="315576"/>
    <lineage>
        <taxon>Eukaryota</taxon>
        <taxon>Metazoa</taxon>
        <taxon>Ecdysozoa</taxon>
        <taxon>Arthropoda</taxon>
        <taxon>Hexapoda</taxon>
        <taxon>Insecta</taxon>
        <taxon>Pterygota</taxon>
        <taxon>Neoptera</taxon>
        <taxon>Endopterygota</taxon>
        <taxon>Diptera</taxon>
        <taxon>Nematocera</taxon>
        <taxon>Chironomoidea</taxon>
        <taxon>Chironomidae</taxon>
        <taxon>Chironominae</taxon>
        <taxon>Chironomus</taxon>
    </lineage>
</organism>
<evidence type="ECO:0000313" key="6">
    <source>
        <dbReference type="Proteomes" id="UP001153620"/>
    </source>
</evidence>
<dbReference type="InterPro" id="IPR000299">
    <property type="entry name" value="FERM_domain"/>
</dbReference>
<feature type="compositionally biased region" description="Basic and acidic residues" evidence="2">
    <location>
        <begin position="507"/>
        <end position="517"/>
    </location>
</feature>
<dbReference type="InterPro" id="IPR018980">
    <property type="entry name" value="FERM_PH-like_C"/>
</dbReference>
<name>A0A9N9S5I0_9DIPT</name>
<dbReference type="GO" id="GO:0098592">
    <property type="term" value="C:cytoplasmic side of apical plasma membrane"/>
    <property type="evidence" value="ECO:0007669"/>
    <property type="project" value="TreeGrafter"/>
</dbReference>
<dbReference type="InterPro" id="IPR019749">
    <property type="entry name" value="Band_41_domain"/>
</dbReference>
<keyword evidence="6" id="KW-1185">Reference proteome</keyword>
<protein>
    <submittedName>
        <fullName evidence="5">Uncharacterized protein</fullName>
    </submittedName>
</protein>
<reference evidence="5" key="1">
    <citation type="submission" date="2022-01" db="EMBL/GenBank/DDBJ databases">
        <authorList>
            <person name="King R."/>
        </authorList>
    </citation>
    <scope>NUCLEOTIDE SEQUENCE</scope>
</reference>
<feature type="domain" description="PDZ" evidence="4">
    <location>
        <begin position="1281"/>
        <end position="1354"/>
    </location>
</feature>
<dbReference type="InterPro" id="IPR014352">
    <property type="entry name" value="FERM/acyl-CoA-bd_prot_sf"/>
</dbReference>
<dbReference type="PANTHER" id="PTHR13429:SF12">
    <property type="entry name" value="FERM AND PDZ DOMAIN-CONTAINING PROTEIN 2"/>
    <property type="match status" value="1"/>
</dbReference>
<dbReference type="OrthoDB" id="123971at2759"/>
<evidence type="ECO:0000259" key="3">
    <source>
        <dbReference type="PROSITE" id="PS50057"/>
    </source>
</evidence>
<dbReference type="Gene3D" id="2.30.42.10">
    <property type="match status" value="1"/>
</dbReference>
<dbReference type="SMART" id="SM00295">
    <property type="entry name" value="B41"/>
    <property type="match status" value="1"/>
</dbReference>
<feature type="domain" description="FERM" evidence="3">
    <location>
        <begin position="701"/>
        <end position="1030"/>
    </location>
</feature>
<evidence type="ECO:0000259" key="4">
    <source>
        <dbReference type="PROSITE" id="PS50106"/>
    </source>
</evidence>
<dbReference type="InterPro" id="IPR035963">
    <property type="entry name" value="FERM_2"/>
</dbReference>
<sequence>MYSSIETPLSSEQHQQQNNNNKYQYHNINAFNTHSTANAVSKFSSSSPSLLLLPPSSSSSTILTQSSSTGVNSNECVKSIITPSNESHEMQQQSSTLYNTRNKFSYGAYIAASNNNNNDVTYSKSFNCRTTMVNDKIKLRGPYLQYKLSERDNNGNYQKLDHIPQSILDNGVKTNDKVHHNNKNDNNNNIKNNNINNGHENGILGCTTILPRAKISINNSLSDASGVDYNLRTQTIGRYHPQKQKQNINDYRICQKAINDIPTPFVPNERNQHAGYNFYTLPSTRRENSHQQQQQQQRRNQHNAPPSYVTLESALDFEFFHHLTPTQGWALLCQSIQALQDLFLSEPPSINRVMPVITPNNFLLTSRGRVVYGLLAIDKYNDSVNEYISDEFHHFVARRKTNYNESDIEKMWIFSLGRTLMKTLPRATTLTSIKSMQSVQNQCAIVLQATIYKMCNFNVDERASLMFLLNIISDYCRNVHQSKPFSHIIMDLFKRVVQNITFPTLTEREERQDRENNNDILSIETSNKDEIKSDTDSGRSSDYRDDNPQQSAKPMDIETFKYFSLPRPKYSNSVSMSNIPEITQPSPDYLKPKLRETDENQIQNPRGGRRFTVDVSSSDVATALADIGITKRTMSRSSSNLNAIYEGEMRISTLPNMKIKRDNVLKHGNEKKALSGPEFIVDSNTETKVLDITDNKCLNKGTVKVLLLNGKVYDIICDSISTTALKIFEAIIRTEQIHENYIFGLCALIGGDFVFLPADLKIYKVAPQMWIQSTNKKMTTEIISFTLYMRIKFFLPTLRMLSLESRHTLYLQLRKSVLENHIICTDDDLITLGGLALQAEVGDFQEEMKYIEYFTISQYLPDGVYQQQKELARYLRNSHYSKRGLHPTEAEHNFIRYLQRMKDYGFHYLSGIWARDDKIELSVYIGIGLNGICIFERYNSDVMMNAKRGRDINKKGNNKRLLYEQFDWLEIENLCFSKQIFCIVVRKLNINANNNKNKDRVKYKIKMDNRKSFFAFNIASEHHKFYIKLKNSFMSIKSIADELNISLSNQEVCPELNIKIDKISKTNGPRVRNLKKSVLNDTRLMKLKDRILRRSKSTVCDLKRSMEQNVNENNLNKEVERPQFPSMIDLSVRSPIIRNKVKMGTRAFSSSSQLNKSFESLSENYQDMLRVDSWGALNLKHSFDEENNEAKSEENNEAVVLHSSIKSSMNLGNNFTMPNETVLSTSLAEKFENLSCTGANDRILSQINIIKCPVFSEHLIHKSQSLKDLAFSSNVDSYITGYSMGISIIQGQTDNYVYVREIIKNGPGDKAGVRVGDQIVSVDGQSLLNLPYGRALEILQNTGNEVNLIVSQIFNRKMTKLLNNLNEEDEDAINNQQNINNSNRNFINDSYELIHTNLTITPSKSLPNLKNVEDYQQLPKIVAIIPKGSINIDIPNLVAKPPRALGQSRKYTGALKYPTTPAKKDKDLRMTISPHIHKTHLSIASESDSLII</sequence>
<feature type="region of interest" description="Disordered" evidence="2">
    <location>
        <begin position="507"/>
        <end position="557"/>
    </location>
</feature>
<dbReference type="Proteomes" id="UP001153620">
    <property type="component" value="Chromosome 3"/>
</dbReference>
<dbReference type="SUPFAM" id="SSF47031">
    <property type="entry name" value="Second domain of FERM"/>
    <property type="match status" value="1"/>
</dbReference>
<reference evidence="5" key="2">
    <citation type="submission" date="2022-10" db="EMBL/GenBank/DDBJ databases">
        <authorList>
            <consortium name="ENA_rothamsted_submissions"/>
            <consortium name="culmorum"/>
            <person name="King R."/>
        </authorList>
    </citation>
    <scope>NUCLEOTIDE SEQUENCE</scope>
</reference>
<dbReference type="Pfam" id="PF00373">
    <property type="entry name" value="FERM_M"/>
    <property type="match status" value="1"/>
</dbReference>
<dbReference type="Gene3D" id="1.20.80.10">
    <property type="match status" value="1"/>
</dbReference>
<dbReference type="InterPro" id="IPR029071">
    <property type="entry name" value="Ubiquitin-like_domsf"/>
</dbReference>
<dbReference type="SUPFAM" id="SSF54236">
    <property type="entry name" value="Ubiquitin-like"/>
    <property type="match status" value="1"/>
</dbReference>
<keyword evidence="1" id="KW-0175">Coiled coil</keyword>
<dbReference type="GO" id="GO:0035332">
    <property type="term" value="P:positive regulation of hippo signaling"/>
    <property type="evidence" value="ECO:0007669"/>
    <property type="project" value="TreeGrafter"/>
</dbReference>
<dbReference type="InterPro" id="IPR001478">
    <property type="entry name" value="PDZ"/>
</dbReference>
<proteinExistence type="predicted"/>
<dbReference type="SMART" id="SM01196">
    <property type="entry name" value="FERM_C"/>
    <property type="match status" value="1"/>
</dbReference>
<dbReference type="SMART" id="SM00228">
    <property type="entry name" value="PDZ"/>
    <property type="match status" value="1"/>
</dbReference>
<accession>A0A9N9S5I0</accession>